<accession>A0A0C3RGC4</accession>
<proteinExistence type="predicted"/>
<evidence type="ECO:0000313" key="2">
    <source>
        <dbReference type="Proteomes" id="UP000031980"/>
    </source>
</evidence>
<dbReference type="EMBL" id="JPIU01000037">
    <property type="protein sequence ID" value="KIO46001.1"/>
    <property type="molecule type" value="Genomic_DNA"/>
</dbReference>
<dbReference type="AlphaFoldDB" id="A0A0C3RGC4"/>
<evidence type="ECO:0008006" key="3">
    <source>
        <dbReference type="Google" id="ProtNLM"/>
    </source>
</evidence>
<dbReference type="RefSeq" id="WP_041505000.1">
    <property type="nucleotide sequence ID" value="NZ_JPIU01000037.1"/>
</dbReference>
<comment type="caution">
    <text evidence="1">The sequence shown here is derived from an EMBL/GenBank/DDBJ whole genome shotgun (WGS) entry which is preliminary data.</text>
</comment>
<sequence length="228" mass="26731">MKKYKFLIGMLILSLGYIGCEKNEIALYDESPRINFLWNARNYTFRDTDYVKGHEYHELKIEVQLQGYLLQKPLDFVIEAQAGKAYETRAEIVLPQKYTYTALDTNTQWIVFSVKRPEKPTPTNEPEGAILKFDQTDPAHQFASGRVDIDSCRIEVYYDITPTGAIWNATWWGEYSTGKYFFMMDYFKTIYKDMDRGRLAELKQAYEEYKQAHAPILDDEGEEITFPN</sequence>
<gene>
    <name evidence="1" type="ORF">BA92_06075</name>
</gene>
<evidence type="ECO:0000313" key="1">
    <source>
        <dbReference type="EMBL" id="KIO46001.1"/>
    </source>
</evidence>
<protein>
    <recommendedName>
        <fullName evidence="3">DUF4843 domain-containing protein</fullName>
    </recommendedName>
</protein>
<reference evidence="1 2" key="1">
    <citation type="submission" date="2014-07" db="EMBL/GenBank/DDBJ databases">
        <title>Porphyromonadaceae bacterium OUH 308042 = ATCC BAA-2681 = DSM 28342 draft genome.</title>
        <authorList>
            <person name="Sydenham T.V."/>
            <person name="Hasman H."/>
            <person name="Justensen U.S."/>
        </authorList>
    </citation>
    <scope>NUCLEOTIDE SEQUENCE [LARGE SCALE GENOMIC DNA]</scope>
    <source>
        <strain evidence="1 2">OUH 308042</strain>
    </source>
</reference>
<organism evidence="1 2">
    <name type="scientific">Sanguibacteroides justesenii</name>
    <dbReference type="NCBI Taxonomy" id="1547597"/>
    <lineage>
        <taxon>Bacteria</taxon>
        <taxon>Pseudomonadati</taxon>
        <taxon>Bacteroidota</taxon>
        <taxon>Bacteroidia</taxon>
        <taxon>Bacteroidales</taxon>
        <taxon>Porphyromonadaceae</taxon>
        <taxon>Sanguibacteroides</taxon>
    </lineage>
</organism>
<name>A0A0C3RGC4_9PORP</name>
<dbReference type="Proteomes" id="UP000031980">
    <property type="component" value="Unassembled WGS sequence"/>
</dbReference>
<keyword evidence="2" id="KW-1185">Reference proteome</keyword>